<evidence type="ECO:0000313" key="2">
    <source>
        <dbReference type="Proteomes" id="UP000028681"/>
    </source>
</evidence>
<evidence type="ECO:0008006" key="3">
    <source>
        <dbReference type="Google" id="ProtNLM"/>
    </source>
</evidence>
<reference evidence="1 2" key="1">
    <citation type="journal article" date="2012" name="PLoS ONE">
        <title>Edwardsiella comparative phylogenomics reveal the new intra/inter-species taxonomic relationships, virulence evolution and niche adaptation mechanisms.</title>
        <authorList>
            <person name="Yang M."/>
            <person name="Lv Y."/>
            <person name="Xiao J."/>
            <person name="Wu H."/>
            <person name="Zheng H."/>
            <person name="Liu Q."/>
            <person name="Zhang Y."/>
            <person name="Wang Q."/>
        </authorList>
    </citation>
    <scope>NUCLEOTIDE SEQUENCE [LARGE SCALE GENOMIC DNA]</scope>
    <source>
        <strain evidence="2">080813</strain>
    </source>
</reference>
<dbReference type="Proteomes" id="UP000028681">
    <property type="component" value="Chromosome"/>
</dbReference>
<evidence type="ECO:0000313" key="1">
    <source>
        <dbReference type="EMBL" id="AIJ10562.1"/>
    </source>
</evidence>
<dbReference type="RefSeq" id="WP_034165297.1">
    <property type="nucleotide sequence ID" value="NZ_CP006664.1"/>
</dbReference>
<dbReference type="AlphaFoldDB" id="A0A076LV70"/>
<dbReference type="HOGENOM" id="CLU_2129615_0_0_6"/>
<dbReference type="EMBL" id="CP006664">
    <property type="protein sequence ID" value="AIJ10562.1"/>
    <property type="molecule type" value="Genomic_DNA"/>
</dbReference>
<accession>A0A076LV70</accession>
<protein>
    <recommendedName>
        <fullName evidence="3">Phage protein</fullName>
    </recommendedName>
</protein>
<dbReference type="GeneID" id="33941478"/>
<name>A0A076LV70_9GAMM</name>
<dbReference type="KEGG" id="ete:ETEE_4157"/>
<proteinExistence type="predicted"/>
<sequence>MKQIYVHVQLFQATSEQAIKFKEIMRSFGFVDSIQDKDEKLQLPPNGYIGKSRLSCQGVVDQTFSIANTAGVNAHIFACEFERFSELLPGYGLVNW</sequence>
<gene>
    <name evidence="1" type="ORF">ETEE_4157</name>
</gene>
<organism evidence="1 2">
    <name type="scientific">Edwardsiella anguillarum ET080813</name>
    <dbReference type="NCBI Taxonomy" id="667120"/>
    <lineage>
        <taxon>Bacteria</taxon>
        <taxon>Pseudomonadati</taxon>
        <taxon>Pseudomonadota</taxon>
        <taxon>Gammaproteobacteria</taxon>
        <taxon>Enterobacterales</taxon>
        <taxon>Hafniaceae</taxon>
        <taxon>Edwardsiella</taxon>
    </lineage>
</organism>